<dbReference type="InterPro" id="IPR009061">
    <property type="entry name" value="DNA-bd_dom_put_sf"/>
</dbReference>
<reference evidence="1" key="2">
    <citation type="submission" date="2023-04" db="EMBL/GenBank/DDBJ databases">
        <authorList>
            <person name="Beletskiy A.V."/>
            <person name="Mardanov A.V."/>
            <person name="Ravin N.V."/>
        </authorList>
    </citation>
    <scope>NUCLEOTIDE SEQUENCE</scope>
    <source>
        <strain evidence="1">GKL-01</strain>
    </source>
</reference>
<dbReference type="InterPro" id="IPR010093">
    <property type="entry name" value="SinI_DNA-bd"/>
</dbReference>
<dbReference type="Gene3D" id="1.10.238.160">
    <property type="match status" value="1"/>
</dbReference>
<protein>
    <submittedName>
        <fullName evidence="1">AlpA family transcriptional regulator</fullName>
    </submittedName>
</protein>
<dbReference type="SUPFAM" id="SSF46955">
    <property type="entry name" value="Putative DNA-binding domain"/>
    <property type="match status" value="1"/>
</dbReference>
<sequence length="80" mass="9206">MNLKQYDYSHFRTVLPKNQPVLTDRALTRGEVCSKTGLSKSTVYRLIKQGGFPAPRRFGNRSSRWLESVIDGWMQSKEGE</sequence>
<dbReference type="AlphaFoldDB" id="A0AA95KD01"/>
<organism evidence="1">
    <name type="scientific">Candidatus Thiocaldithrix dubininis</name>
    <dbReference type="NCBI Taxonomy" id="3080823"/>
    <lineage>
        <taxon>Bacteria</taxon>
        <taxon>Pseudomonadati</taxon>
        <taxon>Pseudomonadota</taxon>
        <taxon>Gammaproteobacteria</taxon>
        <taxon>Thiotrichales</taxon>
        <taxon>Thiotrichaceae</taxon>
        <taxon>Candidatus Thiocaldithrix</taxon>
    </lineage>
</organism>
<evidence type="ECO:0000313" key="1">
    <source>
        <dbReference type="EMBL" id="WGZ89879.1"/>
    </source>
</evidence>
<dbReference type="KEGG" id="tdu:QJT80_10225"/>
<name>A0AA95KD01_9GAMM</name>
<dbReference type="GO" id="GO:0003677">
    <property type="term" value="F:DNA binding"/>
    <property type="evidence" value="ECO:0007669"/>
    <property type="project" value="InterPro"/>
</dbReference>
<accession>A0AA95KD01</accession>
<proteinExistence type="predicted"/>
<dbReference type="EMBL" id="CP124755">
    <property type="protein sequence ID" value="WGZ89879.1"/>
    <property type="molecule type" value="Genomic_DNA"/>
</dbReference>
<dbReference type="Pfam" id="PF05930">
    <property type="entry name" value="Phage_AlpA"/>
    <property type="match status" value="1"/>
</dbReference>
<dbReference type="InterPro" id="IPR010260">
    <property type="entry name" value="AlpA"/>
</dbReference>
<reference evidence="1" key="1">
    <citation type="journal article" date="2023" name="Int. J. Mol. Sci.">
        <title>Metagenomics Revealed a New Genus 'Candidatus Thiocaldithrix dubininis' gen. nov., sp. nov. and a New Species 'Candidatus Thiothrix putei' sp. nov. in the Family Thiotrichaceae, Some Members of Which Have Traits of Both Na+- and H+-Motive Energetics.</title>
        <authorList>
            <person name="Ravin N.V."/>
            <person name="Muntyan M.S."/>
            <person name="Smolyakov D.D."/>
            <person name="Rudenko T.S."/>
            <person name="Beletsky A.V."/>
            <person name="Mardanov A.V."/>
            <person name="Grabovich M.Y."/>
        </authorList>
    </citation>
    <scope>NUCLEOTIDE SEQUENCE</scope>
    <source>
        <strain evidence="1">GKL-01</strain>
    </source>
</reference>
<dbReference type="Proteomes" id="UP001300672">
    <property type="component" value="Chromosome"/>
</dbReference>
<dbReference type="NCBIfam" id="TIGR01764">
    <property type="entry name" value="excise"/>
    <property type="match status" value="1"/>
</dbReference>
<gene>
    <name evidence="1" type="ORF">QJT80_10225</name>
</gene>